<organism evidence="1">
    <name type="scientific">Streptomyces sp. NBC_00003</name>
    <dbReference type="NCBI Taxonomy" id="2903608"/>
    <lineage>
        <taxon>Bacteria</taxon>
        <taxon>Bacillati</taxon>
        <taxon>Actinomycetota</taxon>
        <taxon>Actinomycetes</taxon>
        <taxon>Kitasatosporales</taxon>
        <taxon>Streptomycetaceae</taxon>
        <taxon>Streptomyces</taxon>
    </lineage>
</organism>
<name>A0AAU2VAX8_9ACTN</name>
<evidence type="ECO:0000313" key="1">
    <source>
        <dbReference type="EMBL" id="WTW63859.1"/>
    </source>
</evidence>
<sequence length="99" mass="10562">MRDEGRLLPWVGSDGKPCYLLTDGAGYLTRVADGIEGVRLGMAVELLDHAHDMLDGGTPATTAQLRFLLARMAEALRDVHRIAVSRGARLPGPEPDGPG</sequence>
<protein>
    <submittedName>
        <fullName evidence="1">Uncharacterized protein</fullName>
    </submittedName>
</protein>
<accession>A0AAU2VAX8</accession>
<dbReference type="AlphaFoldDB" id="A0AAU2VAX8"/>
<gene>
    <name evidence="1" type="ORF">OG549_26245</name>
</gene>
<dbReference type="EMBL" id="CP108318">
    <property type="protein sequence ID" value="WTW63859.1"/>
    <property type="molecule type" value="Genomic_DNA"/>
</dbReference>
<reference evidence="1" key="1">
    <citation type="submission" date="2022-10" db="EMBL/GenBank/DDBJ databases">
        <title>The complete genomes of actinobacterial strains from the NBC collection.</title>
        <authorList>
            <person name="Joergensen T.S."/>
            <person name="Alvarez Arevalo M."/>
            <person name="Sterndorff E.B."/>
            <person name="Faurdal D."/>
            <person name="Vuksanovic O."/>
            <person name="Mourched A.-S."/>
            <person name="Charusanti P."/>
            <person name="Shaw S."/>
            <person name="Blin K."/>
            <person name="Weber T."/>
        </authorList>
    </citation>
    <scope>NUCLEOTIDE SEQUENCE</scope>
    <source>
        <strain evidence="1">NBC_00003</strain>
    </source>
</reference>
<proteinExistence type="predicted"/>